<reference evidence="2 3" key="1">
    <citation type="submission" date="2020-08" db="EMBL/GenBank/DDBJ databases">
        <title>Genomic Encyclopedia of Type Strains, Phase IV (KMG-IV): sequencing the most valuable type-strain genomes for metagenomic binning, comparative biology and taxonomic classification.</title>
        <authorList>
            <person name="Goeker M."/>
        </authorList>
    </citation>
    <scope>NUCLEOTIDE SEQUENCE [LARGE SCALE GENOMIC DNA]</scope>
    <source>
        <strain evidence="2 3">DSM 40141</strain>
    </source>
</reference>
<accession>A0A7X0HM43</accession>
<dbReference type="AlphaFoldDB" id="A0A7X0HM43"/>
<evidence type="ECO:0000313" key="3">
    <source>
        <dbReference type="Proteomes" id="UP000540423"/>
    </source>
</evidence>
<keyword evidence="1" id="KW-0732">Signal</keyword>
<evidence type="ECO:0000256" key="1">
    <source>
        <dbReference type="SAM" id="SignalP"/>
    </source>
</evidence>
<dbReference type="RefSeq" id="WP_185036626.1">
    <property type="nucleotide sequence ID" value="NZ_BNBN01000031.1"/>
</dbReference>
<dbReference type="PROSITE" id="PS51257">
    <property type="entry name" value="PROKAR_LIPOPROTEIN"/>
    <property type="match status" value="1"/>
</dbReference>
<evidence type="ECO:0000313" key="2">
    <source>
        <dbReference type="EMBL" id="MBB6440181.1"/>
    </source>
</evidence>
<sequence>MRKLLTFFMSLVVAMGIGLVAAPAASATTAGCGELTNGLLCLDKLTPRESGDYRVQYDRYSGSGALSVKMGIQHKSEGYNPKAFTWLGTDTVSAGGSVWSDKRYYTITDGDCLRGGMVAGGKSFVTKWRCF</sequence>
<feature type="chain" id="PRO_5039677179" evidence="1">
    <location>
        <begin position="27"/>
        <end position="131"/>
    </location>
</feature>
<name>A0A7X0HM43_9ACTN</name>
<organism evidence="2 3">
    <name type="scientific">Streptomyces candidus</name>
    <dbReference type="NCBI Taxonomy" id="67283"/>
    <lineage>
        <taxon>Bacteria</taxon>
        <taxon>Bacillati</taxon>
        <taxon>Actinomycetota</taxon>
        <taxon>Actinomycetes</taxon>
        <taxon>Kitasatosporales</taxon>
        <taxon>Streptomycetaceae</taxon>
        <taxon>Streptomyces</taxon>
    </lineage>
</organism>
<gene>
    <name evidence="2" type="ORF">HNQ79_006694</name>
</gene>
<keyword evidence="3" id="KW-1185">Reference proteome</keyword>
<protein>
    <submittedName>
        <fullName evidence="2">Uncharacterized protein</fullName>
    </submittedName>
</protein>
<feature type="signal peptide" evidence="1">
    <location>
        <begin position="1"/>
        <end position="26"/>
    </location>
</feature>
<dbReference type="Proteomes" id="UP000540423">
    <property type="component" value="Unassembled WGS sequence"/>
</dbReference>
<comment type="caution">
    <text evidence="2">The sequence shown here is derived from an EMBL/GenBank/DDBJ whole genome shotgun (WGS) entry which is preliminary data.</text>
</comment>
<proteinExistence type="predicted"/>
<dbReference type="EMBL" id="JACHEM010000042">
    <property type="protein sequence ID" value="MBB6440181.1"/>
    <property type="molecule type" value="Genomic_DNA"/>
</dbReference>